<accession>A0A8K0DET5</accession>
<evidence type="ECO:0000313" key="2">
    <source>
        <dbReference type="EMBL" id="KAF2902884.1"/>
    </source>
</evidence>
<dbReference type="EMBL" id="VTPC01001154">
    <property type="protein sequence ID" value="KAF2902884.1"/>
    <property type="molecule type" value="Genomic_DNA"/>
</dbReference>
<dbReference type="PANTHER" id="PTHR46409:SF1">
    <property type="entry name" value="HTH PSQ-TYPE DOMAIN-CONTAINING PROTEIN"/>
    <property type="match status" value="1"/>
</dbReference>
<evidence type="ECO:0000256" key="1">
    <source>
        <dbReference type="SAM" id="MobiDB-lite"/>
    </source>
</evidence>
<feature type="region of interest" description="Disordered" evidence="1">
    <location>
        <begin position="1"/>
        <end position="64"/>
    </location>
</feature>
<reference evidence="2" key="1">
    <citation type="submission" date="2019-08" db="EMBL/GenBank/DDBJ databases">
        <title>The genome of the North American firefly Photinus pyralis.</title>
        <authorList>
            <consortium name="Photinus pyralis genome working group"/>
            <person name="Fallon T.R."/>
            <person name="Sander Lower S.E."/>
            <person name="Weng J.-K."/>
        </authorList>
    </citation>
    <scope>NUCLEOTIDE SEQUENCE</scope>
    <source>
        <strain evidence="2">TRF0915ILg1</strain>
        <tissue evidence="2">Whole body</tissue>
    </source>
</reference>
<proteinExistence type="predicted"/>
<organism evidence="2 3">
    <name type="scientific">Ignelater luminosus</name>
    <name type="common">Cucubano</name>
    <name type="synonym">Pyrophorus luminosus</name>
    <dbReference type="NCBI Taxonomy" id="2038154"/>
    <lineage>
        <taxon>Eukaryota</taxon>
        <taxon>Metazoa</taxon>
        <taxon>Ecdysozoa</taxon>
        <taxon>Arthropoda</taxon>
        <taxon>Hexapoda</taxon>
        <taxon>Insecta</taxon>
        <taxon>Pterygota</taxon>
        <taxon>Neoptera</taxon>
        <taxon>Endopterygota</taxon>
        <taxon>Coleoptera</taxon>
        <taxon>Polyphaga</taxon>
        <taxon>Elateriformia</taxon>
        <taxon>Elateroidea</taxon>
        <taxon>Elateridae</taxon>
        <taxon>Agrypninae</taxon>
        <taxon>Pyrophorini</taxon>
        <taxon>Ignelater</taxon>
    </lineage>
</organism>
<gene>
    <name evidence="2" type="ORF">ILUMI_03305</name>
</gene>
<dbReference type="PANTHER" id="PTHR46409">
    <property type="entry name" value="HTH PSQ-TYPE DOMAIN-CONTAINING PROTEIN"/>
    <property type="match status" value="1"/>
</dbReference>
<dbReference type="AlphaFoldDB" id="A0A8K0DET5"/>
<keyword evidence="3" id="KW-1185">Reference proteome</keyword>
<feature type="compositionally biased region" description="Basic and acidic residues" evidence="1">
    <location>
        <begin position="1"/>
        <end position="18"/>
    </location>
</feature>
<feature type="compositionally biased region" description="Basic and acidic residues" evidence="1">
    <location>
        <begin position="30"/>
        <end position="53"/>
    </location>
</feature>
<dbReference type="Proteomes" id="UP000801492">
    <property type="component" value="Unassembled WGS sequence"/>
</dbReference>
<name>A0A8K0DET5_IGNLU</name>
<protein>
    <submittedName>
        <fullName evidence="2">Uncharacterized protein</fullName>
    </submittedName>
</protein>
<sequence>MAIGKADRKSSILLEKADALNYPSSSSAEEQDHGKSKSDKDFKKETKKEKKETISTSPMRKKEVKEITEEHAVLVFEPDPLYLGHVTPMLSDTMKHVRELGLRRILKCRESKTGSNVRNIRQFVIPKLNFEADDDIYLINCNSKDKSFIITEPPLTTSISDDELKK</sequence>
<evidence type="ECO:0000313" key="3">
    <source>
        <dbReference type="Proteomes" id="UP000801492"/>
    </source>
</evidence>
<comment type="caution">
    <text evidence="2">The sequence shown here is derived from an EMBL/GenBank/DDBJ whole genome shotgun (WGS) entry which is preliminary data.</text>
</comment>